<feature type="transmembrane region" description="Helical" evidence="8">
    <location>
        <begin position="222"/>
        <end position="244"/>
    </location>
</feature>
<keyword evidence="5 8" id="KW-1133">Transmembrane helix</keyword>
<feature type="transmembrane region" description="Helical" evidence="8">
    <location>
        <begin position="355"/>
        <end position="376"/>
    </location>
</feature>
<evidence type="ECO:0000256" key="8">
    <source>
        <dbReference type="SAM" id="Phobius"/>
    </source>
</evidence>
<keyword evidence="4 9" id="KW-0732">Signal</keyword>
<dbReference type="RefSeq" id="XP_013861851.1">
    <property type="nucleotide sequence ID" value="XM_014006397.1"/>
</dbReference>
<dbReference type="OrthoDB" id="10066605at2759"/>
<feature type="transmembrane region" description="Helical" evidence="8">
    <location>
        <begin position="296"/>
        <end position="313"/>
    </location>
</feature>
<evidence type="ECO:0000256" key="7">
    <source>
        <dbReference type="SAM" id="MobiDB-lite"/>
    </source>
</evidence>
<dbReference type="InterPro" id="IPR043242">
    <property type="entry name" value="PRRT3"/>
</dbReference>
<comment type="subcellular location">
    <subcellularLocation>
        <location evidence="1">Membrane</location>
        <topology evidence="1">Multi-pass membrane protein</topology>
    </subcellularLocation>
</comment>
<dbReference type="PANTHER" id="PTHR47400">
    <property type="entry name" value="PROLINE-RICH TRANSMEMBRANE PROTEIN 3"/>
    <property type="match status" value="1"/>
</dbReference>
<feature type="transmembrane region" description="Helical" evidence="8">
    <location>
        <begin position="407"/>
        <end position="428"/>
    </location>
</feature>
<keyword evidence="3 8" id="KW-0812">Transmembrane</keyword>
<protein>
    <submittedName>
        <fullName evidence="12 13">Proline-rich transmembrane protein 3-like isoform X1</fullName>
    </submittedName>
</protein>
<evidence type="ECO:0000256" key="2">
    <source>
        <dbReference type="ARBA" id="ARBA00022553"/>
    </source>
</evidence>
<dbReference type="STRING" id="52670.A0A2I4B266"/>
<reference evidence="12 13" key="1">
    <citation type="submission" date="2025-04" db="UniProtKB">
        <authorList>
            <consortium name="RefSeq"/>
        </authorList>
    </citation>
    <scope>IDENTIFICATION</scope>
    <source>
        <strain evidence="12 13">Quisiro</strain>
        <tissue evidence="12 13">Liver</tissue>
    </source>
</reference>
<keyword evidence="11" id="KW-1185">Reference proteome</keyword>
<keyword evidence="6 8" id="KW-0472">Membrane</keyword>
<evidence type="ECO:0000256" key="5">
    <source>
        <dbReference type="ARBA" id="ARBA00022989"/>
    </source>
</evidence>
<evidence type="ECO:0000256" key="9">
    <source>
        <dbReference type="SAM" id="SignalP"/>
    </source>
</evidence>
<feature type="region of interest" description="Disordered" evidence="7">
    <location>
        <begin position="96"/>
        <end position="120"/>
    </location>
</feature>
<evidence type="ECO:0000256" key="1">
    <source>
        <dbReference type="ARBA" id="ARBA00004141"/>
    </source>
</evidence>
<dbReference type="RefSeq" id="XP_013861850.1">
    <property type="nucleotide sequence ID" value="XM_014006396.1"/>
</dbReference>
<dbReference type="GeneID" id="106516179"/>
<dbReference type="Proteomes" id="UP000192220">
    <property type="component" value="Unplaced"/>
</dbReference>
<dbReference type="Pfam" id="PF25987">
    <property type="entry name" value="PRRT3"/>
    <property type="match status" value="1"/>
</dbReference>
<gene>
    <name evidence="12 13" type="primary">LOC106516179</name>
</gene>
<feature type="transmembrane region" description="Helical" evidence="8">
    <location>
        <begin position="325"/>
        <end position="343"/>
    </location>
</feature>
<feature type="compositionally biased region" description="Polar residues" evidence="7">
    <location>
        <begin position="108"/>
        <end position="119"/>
    </location>
</feature>
<keyword evidence="2" id="KW-0597">Phosphoprotein</keyword>
<organism evidence="11 12">
    <name type="scientific">Austrofundulus limnaeus</name>
    <name type="common">Annual killifish</name>
    <dbReference type="NCBI Taxonomy" id="52670"/>
    <lineage>
        <taxon>Eukaryota</taxon>
        <taxon>Metazoa</taxon>
        <taxon>Chordata</taxon>
        <taxon>Craniata</taxon>
        <taxon>Vertebrata</taxon>
        <taxon>Euteleostomi</taxon>
        <taxon>Actinopterygii</taxon>
        <taxon>Neopterygii</taxon>
        <taxon>Teleostei</taxon>
        <taxon>Neoteleostei</taxon>
        <taxon>Acanthomorphata</taxon>
        <taxon>Ovalentaria</taxon>
        <taxon>Atherinomorphae</taxon>
        <taxon>Cyprinodontiformes</taxon>
        <taxon>Rivulidae</taxon>
        <taxon>Austrofundulus</taxon>
    </lineage>
</organism>
<dbReference type="PANTHER" id="PTHR47400:SF1">
    <property type="entry name" value="PROLINE-RICH TRANSMEMBRANE PROTEIN 3"/>
    <property type="match status" value="1"/>
</dbReference>
<evidence type="ECO:0000313" key="11">
    <source>
        <dbReference type="Proteomes" id="UP000192220"/>
    </source>
</evidence>
<accession>A0A2I4B266</accession>
<evidence type="ECO:0000313" key="12">
    <source>
        <dbReference type="RefSeq" id="XP_013861850.1"/>
    </source>
</evidence>
<sequence>MRRSSVLCVTLIASFCSLGSLFQTPHLLGIPDSFKTSQSPSRSGVTSEAVFVEGSGYDAGDVKSPQCNTERVILKESGRKHFKSGITLSTRLALSAPSSEVHNPGADSANSDAGDTHSSGILEETSLDKNHRTAEEHKSHSSTFLSARRFRVQVPRWAWGLMDGDKLPVRTSLFTFLSHPSLSGPRGPCVLGVASCAVFNSINGTTLLWDDMRRTLAFAWELHVFGSAALFALMAVLAVVGMVGARTLPHPFRDGLTLSNGLLVLGAALRAALLLLDPYGTRQVLPHATLAALHNAPLQLLLWTQVALALVSLKRFKLILFPLKLQHMWLVGWLGVTHCSALLTSDLYSSALSPAVPLLLQTLSLCWGVPFCLGILTKSFSNLQHCPSSFVPQWVPSQRTERLGKRVVAVCAFLGVFCCSLHMYSLLWLYGLLGNWRRFGWGWWLTQFWARILELAWGFSMLFLGSWIFWTPSKGRAKGGPCQGRNEVCKRVEKKSLWQKILAGVQKGRLRKSERSWEDLMPNNWAKLDPSRAGISSSPTYDGEASTIKSDYSSDPVSCSSDSQTAFLWQKVGERECVLSLIEYDMRPSSPINLRRTTDNLYHGQLVAGSMFTPPPPSWTQTTGAGGGSGPTAFPPAYVGYRWMMDTESISASLDHFQAKEPAQSPDCNGSIGSPAAGLKEEAFSAVMHQPDWSDDDITDL</sequence>
<evidence type="ECO:0000256" key="3">
    <source>
        <dbReference type="ARBA" id="ARBA00022692"/>
    </source>
</evidence>
<dbReference type="AlphaFoldDB" id="A0A2I4B266"/>
<evidence type="ECO:0000313" key="13">
    <source>
        <dbReference type="RefSeq" id="XP_013861851.1"/>
    </source>
</evidence>
<proteinExistence type="predicted"/>
<evidence type="ECO:0000256" key="6">
    <source>
        <dbReference type="ARBA" id="ARBA00023136"/>
    </source>
</evidence>
<feature type="domain" description="Proline-rich transmembrane protein 3/4" evidence="10">
    <location>
        <begin position="201"/>
        <end position="472"/>
    </location>
</feature>
<feature type="signal peptide" evidence="9">
    <location>
        <begin position="1"/>
        <end position="21"/>
    </location>
</feature>
<feature type="transmembrane region" description="Helical" evidence="8">
    <location>
        <begin position="448"/>
        <end position="470"/>
    </location>
</feature>
<evidence type="ECO:0000259" key="10">
    <source>
        <dbReference type="Pfam" id="PF25987"/>
    </source>
</evidence>
<dbReference type="InterPro" id="IPR059081">
    <property type="entry name" value="PRRT3-4"/>
</dbReference>
<dbReference type="KEGG" id="alim:106516179"/>
<feature type="transmembrane region" description="Helical" evidence="8">
    <location>
        <begin position="256"/>
        <end position="276"/>
    </location>
</feature>
<name>A0A2I4B266_AUSLI</name>
<feature type="chain" id="PRO_5014289833" evidence="9">
    <location>
        <begin position="22"/>
        <end position="701"/>
    </location>
</feature>
<evidence type="ECO:0000256" key="4">
    <source>
        <dbReference type="ARBA" id="ARBA00022729"/>
    </source>
</evidence>